<feature type="compositionally biased region" description="Basic and acidic residues" evidence="2">
    <location>
        <begin position="1453"/>
        <end position="1464"/>
    </location>
</feature>
<feature type="compositionally biased region" description="Polar residues" evidence="2">
    <location>
        <begin position="2134"/>
        <end position="2143"/>
    </location>
</feature>
<feature type="compositionally biased region" description="Polar residues" evidence="2">
    <location>
        <begin position="1297"/>
        <end position="1309"/>
    </location>
</feature>
<feature type="region of interest" description="Disordered" evidence="2">
    <location>
        <begin position="2058"/>
        <end position="2079"/>
    </location>
</feature>
<feature type="compositionally biased region" description="Basic and acidic residues" evidence="2">
    <location>
        <begin position="995"/>
        <end position="1009"/>
    </location>
</feature>
<feature type="compositionally biased region" description="Low complexity" evidence="2">
    <location>
        <begin position="705"/>
        <end position="715"/>
    </location>
</feature>
<feature type="compositionally biased region" description="Low complexity" evidence="2">
    <location>
        <begin position="138"/>
        <end position="157"/>
    </location>
</feature>
<feature type="compositionally biased region" description="Polar residues" evidence="2">
    <location>
        <begin position="754"/>
        <end position="768"/>
    </location>
</feature>
<feature type="region of interest" description="Disordered" evidence="2">
    <location>
        <begin position="1638"/>
        <end position="1689"/>
    </location>
</feature>
<feature type="compositionally biased region" description="Polar residues" evidence="2">
    <location>
        <begin position="1731"/>
        <end position="1746"/>
    </location>
</feature>
<dbReference type="PANTHER" id="PTHR14038">
    <property type="entry name" value="BAT2 HLA-B-ASSOCIATED TRANSCRIPT 2"/>
    <property type="match status" value="1"/>
</dbReference>
<evidence type="ECO:0000313" key="4">
    <source>
        <dbReference type="EMBL" id="VDM41011.1"/>
    </source>
</evidence>
<organism evidence="5 6">
    <name type="scientific">Toxocara canis</name>
    <name type="common">Canine roundworm</name>
    <dbReference type="NCBI Taxonomy" id="6265"/>
    <lineage>
        <taxon>Eukaryota</taxon>
        <taxon>Metazoa</taxon>
        <taxon>Ecdysozoa</taxon>
        <taxon>Nematoda</taxon>
        <taxon>Chromadorea</taxon>
        <taxon>Rhabditida</taxon>
        <taxon>Spirurina</taxon>
        <taxon>Ascaridomorpha</taxon>
        <taxon>Ascaridoidea</taxon>
        <taxon>Toxocaridae</taxon>
        <taxon>Toxocara</taxon>
    </lineage>
</organism>
<keyword evidence="1" id="KW-0597">Phosphoprotein</keyword>
<dbReference type="InterPro" id="IPR009738">
    <property type="entry name" value="BAT2_N"/>
</dbReference>
<feature type="compositionally biased region" description="Polar residues" evidence="2">
    <location>
        <begin position="249"/>
        <end position="268"/>
    </location>
</feature>
<dbReference type="InterPro" id="IPR033184">
    <property type="entry name" value="PRRC2"/>
</dbReference>
<reference evidence="6" key="1">
    <citation type="submission" date="2016-06" db="UniProtKB">
        <authorList>
            <consortium name="WormBaseParasite"/>
        </authorList>
    </citation>
    <scope>IDENTIFICATION</scope>
</reference>
<feature type="region of interest" description="Disordered" evidence="2">
    <location>
        <begin position="1546"/>
        <end position="1579"/>
    </location>
</feature>
<sequence>MSSARGAAGAVKPKLHNVNSIYAGKNQNAVKAPGSGKHGGLQSLGKTTAVVRRMPPPATLPSLRAESQGQDPNVALVPQGGTGWHKENAAANAQSSDPSGKSVGQAGSALSGSAGCAVASGAGPHGTDLRPTWAKQPSSADMAAQSQLSASAVAASARDFPSLAAATAASSKQPAQTLTDSLKPQKSGSWRAGGSSAVSKNDGDEPIPPPQMHSSGGYPPVTAPVRNIERQLPSRYYDASAAPPPPPTGSFQIPKQSSAAHTTPSQPATPVAKEDSRPQIQEGGASQSSLSPVSVSAASVQEANSTTFSSNLAVPPLNYSQPPPNFQLMQQQAPQLRGSASAQSMLNDVALARCEQEGATAPQKDGLGDGGYPPRTQNTMFDETHGGPVGAHSTNAIQQMGQMNRSSDVRNMPYGRRESFESRDWRDTDRNHTMGVAYRYRDMGFEEASMRGAECDWRGSQQYRGMDREPARHWASMGSSPQDNAYGRERDEERQDLEREAAIERSRQKRRVAGGSLSQPDGEGRPSGYGSVRLMGAYEGESTTDWDRICTHEQQQQQQLNHQRVRIDRNVLFHFSDILLDDSTMCRQEKAQPRQRWATRQDDYGDSMRSGMRREDVESAPKPEYRMLRRPESKESVELPQQLSQMIIGDGIQDEEDDELQLTKLSRPAAKVIKRVAPGTGTTQVTQMESVPVNAVQSIPTPQNSQPSSRSSPSLHHQRVAPQNGPSDKRMPEHRNQGHSQRGKRYDNAINEAPKQNQNNQGRNTQSARAARLQEESGALQGRELSQPINPALAVAPPPTDNVWEKRAEERESAERERAAAQRDALHQMRLQQQFPPVGELPTGVDVVLYFNYIPGIGGYVNDINGRDDGMNANMGREGAMKNDGMIPRQRSNRHRNQNWTDGGYGGGQAYSQQEGNDYYGQEDEEYNGVLFRGQREFVNSRVSGHHRSARGISLGGARGGRGYMRGAYSGMRRGSSMPHQLVGQHGHRQQTTHYNERNQRRSKRHDEQPLEEEDNFANMGEFHVEDTYECMGAPVQMAQQKHDENSPEGEEDYEKTTTANGGDHRGPRQTRSQRASNGGHRNAQQLYQPRQQLQDEYGGRVTGRGGRVGGSSRGGSARRSDARNALAANQNPPERGKRKKEMSIREEEIGRELREEESAMKVTQNPRGENYRRGGGGRRGSQQQQMRHRRGAQSPSTHQNAAQMTTGGSGAERGGQLKSPVTSEGHEEWATASESSDVADKQRTSKRRVVAASKYGGSGNGGQRRMPRSNNNAQRREQTNSTNNATGNAQPRAGMSSKNAKPASTTSHAAARGVAQPQAPLKDETGPVGLGPRGEGAAKREACKDGLAGVDINNAGVIVIDDRPDEQHGDDSIDNGDFEEVLSKKSKRLRQQQINEQLEAAKDLWHWEKILCLCEMEQLVGRVLSSLVEYSLFFPLFLNVAAFTSLSRQVEERRKLKEKEKQEKRRAKMQSKKADKKTGNAKEERNVANCDANLVNGTVSEASLKVGNCNNAVPRPKAETAQGNAQNTLNTTVWNSNIVKEHTVRQSSPPLENHPVIPSPIARPTPKTSVASTAPSAAVKKGVEVWAGPDDEQRLTTSKKLDEAASSAKKNSVEFAASFNSPSSRTESAQYDFTFDPSLQDESQPLPVKGKPTSANADKTTTSGSASAGRAPAPAPPSRSPPLAGSTLDANDLKQRLDKVKDFWPGQQQFSNSLLVNASENGSIAPLVNDKSSTNASAPTSSLSHAPNVAKVRPQPQTNEQSTTAPLKEAASCASSAPSLPPPSPIACVPPGAYLQSLSQVPPPAALTHYSMIFGEPYNPHSTTSSPAQTLFGTGVSVSQAPASRSRPGSFIEQSQLFIHPPPSGTAPSSLTWSNGNPQIELLAGINATPPLPSQPGNPVQRFQLLGAPPPPHPHQMPPPLHPPNFIAPPPDFISLPGTALGAVGSQRSSELASQSSASNALSRSAVGVLGQLPPPHLQQQLNFPAQSQSGFTITATGSFSQAPPMHAFTAPPPPLRYPPVVPTLTNDATGVLAAGWTTKPSVNAFPLKYTNGGAQAPTPIGASSGRSAPPPTDRWAAVPVSVPPQYANALVFQSTVAGKESADTLQSNIERFPSSQRCASAPRASSADENARASSESSVTASAGGDTIDNSNQQKKATKV</sequence>
<feature type="region of interest" description="Disordered" evidence="2">
    <location>
        <begin position="971"/>
        <end position="1016"/>
    </location>
</feature>
<feature type="compositionally biased region" description="Basic and acidic residues" evidence="2">
    <location>
        <begin position="1473"/>
        <end position="1485"/>
    </location>
</feature>
<feature type="compositionally biased region" description="Polar residues" evidence="2">
    <location>
        <begin position="2150"/>
        <end position="2162"/>
    </location>
</feature>
<dbReference type="EMBL" id="UYWY01020252">
    <property type="protein sequence ID" value="VDM41011.1"/>
    <property type="molecule type" value="Genomic_DNA"/>
</dbReference>
<feature type="region of interest" description="Disordered" evidence="2">
    <location>
        <begin position="591"/>
        <end position="621"/>
    </location>
</feature>
<feature type="compositionally biased region" description="Low complexity" evidence="2">
    <location>
        <begin position="1664"/>
        <end position="1673"/>
    </location>
</feature>
<name>A0A183UMH0_TOXCA</name>
<feature type="compositionally biased region" description="Basic and acidic residues" evidence="2">
    <location>
        <begin position="1592"/>
        <end position="1604"/>
    </location>
</feature>
<feature type="compositionally biased region" description="Polar residues" evidence="2">
    <location>
        <begin position="1269"/>
        <end position="1290"/>
    </location>
</feature>
<dbReference type="Pfam" id="PF07001">
    <property type="entry name" value="BAT2_N"/>
    <property type="match status" value="1"/>
</dbReference>
<feature type="region of interest" description="Disordered" evidence="2">
    <location>
        <begin position="2112"/>
        <end position="2162"/>
    </location>
</feature>
<feature type="compositionally biased region" description="Basic and acidic residues" evidence="2">
    <location>
        <begin position="727"/>
        <end position="736"/>
    </location>
</feature>
<feature type="compositionally biased region" description="Polar residues" evidence="2">
    <location>
        <begin position="1194"/>
        <end position="1207"/>
    </location>
</feature>
<feature type="compositionally biased region" description="Low complexity" evidence="2">
    <location>
        <begin position="102"/>
        <end position="122"/>
    </location>
</feature>
<gene>
    <name evidence="4" type="ORF">TCNE_LOCUS9690</name>
</gene>
<dbReference type="GO" id="GO:0030154">
    <property type="term" value="P:cell differentiation"/>
    <property type="evidence" value="ECO:0007669"/>
    <property type="project" value="TreeGrafter"/>
</dbReference>
<evidence type="ECO:0000313" key="6">
    <source>
        <dbReference type="WBParaSite" id="TCNE_0000969001-mRNA-1"/>
    </source>
</evidence>
<feature type="region of interest" description="Disordered" evidence="2">
    <location>
        <begin position="1038"/>
        <end position="1340"/>
    </location>
</feature>
<feature type="region of interest" description="Disordered" evidence="2">
    <location>
        <begin position="880"/>
        <end position="907"/>
    </location>
</feature>
<feature type="region of interest" description="Disordered" evidence="2">
    <location>
        <begin position="1727"/>
        <end position="1782"/>
    </location>
</feature>
<feature type="compositionally biased region" description="Low complexity" evidence="2">
    <location>
        <begin position="164"/>
        <end position="177"/>
    </location>
</feature>
<feature type="region of interest" description="Disordered" evidence="2">
    <location>
        <begin position="1453"/>
        <end position="1485"/>
    </location>
</feature>
<feature type="compositionally biased region" description="Basic and acidic residues" evidence="2">
    <location>
        <begin position="486"/>
        <end position="506"/>
    </location>
</feature>
<evidence type="ECO:0000259" key="3">
    <source>
        <dbReference type="Pfam" id="PF07001"/>
    </source>
</evidence>
<feature type="compositionally biased region" description="Low complexity" evidence="2">
    <location>
        <begin position="1085"/>
        <end position="1095"/>
    </location>
</feature>
<feature type="region of interest" description="Disordered" evidence="2">
    <location>
        <begin position="468"/>
        <end position="533"/>
    </location>
</feature>
<feature type="compositionally biased region" description="Polar residues" evidence="2">
    <location>
        <begin position="1654"/>
        <end position="1663"/>
    </location>
</feature>
<keyword evidence="5" id="KW-1185">Reference proteome</keyword>
<feature type="compositionally biased region" description="Gly residues" evidence="2">
    <location>
        <begin position="1101"/>
        <end position="1114"/>
    </location>
</feature>
<feature type="compositionally biased region" description="Polar residues" evidence="2">
    <location>
        <begin position="178"/>
        <end position="188"/>
    </location>
</feature>
<dbReference type="WBParaSite" id="TCNE_0000969001-mRNA-1">
    <property type="protein sequence ID" value="TCNE_0000969001-mRNA-1"/>
    <property type="gene ID" value="TCNE_0000969001"/>
</dbReference>
<reference evidence="4 5" key="2">
    <citation type="submission" date="2018-11" db="EMBL/GenBank/DDBJ databases">
        <authorList>
            <consortium name="Pathogen Informatics"/>
        </authorList>
    </citation>
    <scope>NUCLEOTIDE SEQUENCE [LARGE SCALE GENOMIC DNA]</scope>
</reference>
<feature type="region of interest" description="Disordered" evidence="2">
    <location>
        <begin position="1591"/>
        <end position="1612"/>
    </location>
</feature>
<evidence type="ECO:0000313" key="5">
    <source>
        <dbReference type="Proteomes" id="UP000050794"/>
    </source>
</evidence>
<feature type="compositionally biased region" description="Basic and acidic residues" evidence="2">
    <location>
        <begin position="803"/>
        <end position="824"/>
    </location>
</feature>
<proteinExistence type="predicted"/>
<accession>A0A183UMH0</accession>
<feature type="compositionally biased region" description="Basic and acidic residues" evidence="2">
    <location>
        <begin position="612"/>
        <end position="621"/>
    </location>
</feature>
<feature type="compositionally biased region" description="Low complexity" evidence="2">
    <location>
        <begin position="1565"/>
        <end position="1579"/>
    </location>
</feature>
<feature type="compositionally biased region" description="Basic and acidic residues" evidence="2">
    <location>
        <begin position="1142"/>
        <end position="1160"/>
    </location>
</feature>
<protein>
    <submittedName>
        <fullName evidence="6">BAT2_N domain-containing protein</fullName>
    </submittedName>
</protein>
<evidence type="ECO:0000256" key="2">
    <source>
        <dbReference type="SAM" id="MobiDB-lite"/>
    </source>
</evidence>
<evidence type="ECO:0000256" key="1">
    <source>
        <dbReference type="ARBA" id="ARBA00022553"/>
    </source>
</evidence>
<feature type="region of interest" description="Disordered" evidence="2">
    <location>
        <begin position="28"/>
        <end position="293"/>
    </location>
</feature>
<feature type="compositionally biased region" description="Polar residues" evidence="2">
    <location>
        <begin position="1756"/>
        <end position="1766"/>
    </location>
</feature>
<feature type="region of interest" description="Disordered" evidence="2">
    <location>
        <begin position="697"/>
        <end position="824"/>
    </location>
</feature>
<dbReference type="Proteomes" id="UP000050794">
    <property type="component" value="Unassembled WGS sequence"/>
</dbReference>
<dbReference type="PANTHER" id="PTHR14038:SF0">
    <property type="entry name" value="LP18708P"/>
    <property type="match status" value="1"/>
</dbReference>
<feature type="domain" description="BAT2 N-terminal" evidence="3">
    <location>
        <begin position="17"/>
        <end position="180"/>
    </location>
</feature>